<dbReference type="Proteomes" id="UP000659344">
    <property type="component" value="Unassembled WGS sequence"/>
</dbReference>
<dbReference type="Gene3D" id="1.10.3720.10">
    <property type="entry name" value="MetI-like"/>
    <property type="match status" value="1"/>
</dbReference>
<comment type="similarity">
    <text evidence="7">Belongs to the binding-protein-dependent transport system permease family.</text>
</comment>
<comment type="caution">
    <text evidence="9">The sequence shown here is derived from an EMBL/GenBank/DDBJ whole genome shotgun (WGS) entry which is preliminary data.</text>
</comment>
<evidence type="ECO:0000256" key="5">
    <source>
        <dbReference type="ARBA" id="ARBA00022989"/>
    </source>
</evidence>
<protein>
    <submittedName>
        <fullName evidence="9">Lactose ABC transporter permease</fullName>
    </submittedName>
</protein>
<dbReference type="CDD" id="cd06261">
    <property type="entry name" value="TM_PBP2"/>
    <property type="match status" value="1"/>
</dbReference>
<dbReference type="RefSeq" id="WP_188539914.1">
    <property type="nucleotide sequence ID" value="NZ_BMFT01000001.1"/>
</dbReference>
<feature type="transmembrane region" description="Helical" evidence="7">
    <location>
        <begin position="202"/>
        <end position="219"/>
    </location>
</feature>
<feature type="transmembrane region" description="Helical" evidence="7">
    <location>
        <begin position="68"/>
        <end position="89"/>
    </location>
</feature>
<dbReference type="Pfam" id="PF00528">
    <property type="entry name" value="BPD_transp_1"/>
    <property type="match status" value="1"/>
</dbReference>
<evidence type="ECO:0000256" key="1">
    <source>
        <dbReference type="ARBA" id="ARBA00004651"/>
    </source>
</evidence>
<dbReference type="PROSITE" id="PS50928">
    <property type="entry name" value="ABC_TM1"/>
    <property type="match status" value="1"/>
</dbReference>
<sequence>MYKRSHAWSFLAPAGLLLLVFSIIPAFAALFLSFTKYDVINPVEWVGLANYKALMSNSLFWQAMSNTVYYWILVTPALVVLPVFLAVLVNRGLAGVKVFRLIYYFPTLVSVVVTAFLWSWMFQSDGVLNYILSLLGAEPLKWLTNKHMVLPSLALVTVWQGLGYYMLFYLSGLQSVPEDLYEAADLDGAGFWRKQMVITFPMLRPVIFFVAVVSTMGAFKEFTLMMNMTKGGPLNASTTVVYLVFDEAFTKLHMGGASAMSFVLFLAIMLLTVINKRYLDRE</sequence>
<feature type="domain" description="ABC transmembrane type-1" evidence="8">
    <location>
        <begin position="64"/>
        <end position="275"/>
    </location>
</feature>
<evidence type="ECO:0000256" key="7">
    <source>
        <dbReference type="RuleBase" id="RU363032"/>
    </source>
</evidence>
<dbReference type="InterPro" id="IPR051393">
    <property type="entry name" value="ABC_transporter_permease"/>
</dbReference>
<gene>
    <name evidence="9" type="ORF">GCM10008013_29040</name>
</gene>
<dbReference type="EMBL" id="BMFT01000001">
    <property type="protein sequence ID" value="GGH27526.1"/>
    <property type="molecule type" value="Genomic_DNA"/>
</dbReference>
<evidence type="ECO:0000256" key="4">
    <source>
        <dbReference type="ARBA" id="ARBA00022692"/>
    </source>
</evidence>
<evidence type="ECO:0000313" key="9">
    <source>
        <dbReference type="EMBL" id="GGH27526.1"/>
    </source>
</evidence>
<keyword evidence="2 7" id="KW-0813">Transport</keyword>
<keyword evidence="10" id="KW-1185">Reference proteome</keyword>
<evidence type="ECO:0000256" key="2">
    <source>
        <dbReference type="ARBA" id="ARBA00022448"/>
    </source>
</evidence>
<evidence type="ECO:0000256" key="3">
    <source>
        <dbReference type="ARBA" id="ARBA00022475"/>
    </source>
</evidence>
<evidence type="ECO:0000256" key="6">
    <source>
        <dbReference type="ARBA" id="ARBA00023136"/>
    </source>
</evidence>
<dbReference type="InterPro" id="IPR035906">
    <property type="entry name" value="MetI-like_sf"/>
</dbReference>
<dbReference type="SUPFAM" id="SSF161098">
    <property type="entry name" value="MetI-like"/>
    <property type="match status" value="1"/>
</dbReference>
<keyword evidence="6 7" id="KW-0472">Membrane</keyword>
<keyword evidence="3" id="KW-1003">Cell membrane</keyword>
<name>A0ABQ1YK28_9BACL</name>
<comment type="subcellular location">
    <subcellularLocation>
        <location evidence="1 7">Cell membrane</location>
        <topology evidence="1 7">Multi-pass membrane protein</topology>
    </subcellularLocation>
</comment>
<proteinExistence type="inferred from homology"/>
<dbReference type="InterPro" id="IPR000515">
    <property type="entry name" value="MetI-like"/>
</dbReference>
<organism evidence="9 10">
    <name type="scientific">Paenibacillus segetis</name>
    <dbReference type="NCBI Taxonomy" id="1325360"/>
    <lineage>
        <taxon>Bacteria</taxon>
        <taxon>Bacillati</taxon>
        <taxon>Bacillota</taxon>
        <taxon>Bacilli</taxon>
        <taxon>Bacillales</taxon>
        <taxon>Paenibacillaceae</taxon>
        <taxon>Paenibacillus</taxon>
    </lineage>
</organism>
<evidence type="ECO:0000259" key="8">
    <source>
        <dbReference type="PROSITE" id="PS50928"/>
    </source>
</evidence>
<evidence type="ECO:0000313" key="10">
    <source>
        <dbReference type="Proteomes" id="UP000659344"/>
    </source>
</evidence>
<feature type="transmembrane region" description="Helical" evidence="7">
    <location>
        <begin position="252"/>
        <end position="274"/>
    </location>
</feature>
<keyword evidence="5 7" id="KW-1133">Transmembrane helix</keyword>
<reference evidence="10" key="1">
    <citation type="journal article" date="2019" name="Int. J. Syst. Evol. Microbiol.">
        <title>The Global Catalogue of Microorganisms (GCM) 10K type strain sequencing project: providing services to taxonomists for standard genome sequencing and annotation.</title>
        <authorList>
            <consortium name="The Broad Institute Genomics Platform"/>
            <consortium name="The Broad Institute Genome Sequencing Center for Infectious Disease"/>
            <person name="Wu L."/>
            <person name="Ma J."/>
        </authorList>
    </citation>
    <scope>NUCLEOTIDE SEQUENCE [LARGE SCALE GENOMIC DNA]</scope>
    <source>
        <strain evidence="10">CGMCC 1.12769</strain>
    </source>
</reference>
<feature type="transmembrane region" description="Helical" evidence="7">
    <location>
        <begin position="101"/>
        <end position="121"/>
    </location>
</feature>
<feature type="transmembrane region" description="Helical" evidence="7">
    <location>
        <begin position="148"/>
        <end position="170"/>
    </location>
</feature>
<keyword evidence="4 7" id="KW-0812">Transmembrane</keyword>
<dbReference type="PANTHER" id="PTHR30193">
    <property type="entry name" value="ABC TRANSPORTER PERMEASE PROTEIN"/>
    <property type="match status" value="1"/>
</dbReference>
<dbReference type="PANTHER" id="PTHR30193:SF44">
    <property type="entry name" value="LACTOSE TRANSPORT SYSTEM PERMEASE PROTEIN LACF"/>
    <property type="match status" value="1"/>
</dbReference>
<accession>A0ABQ1YK28</accession>